<dbReference type="InterPro" id="IPR002259">
    <property type="entry name" value="Eqnu_transpt"/>
</dbReference>
<dbReference type="PANTHER" id="PTHR10332:SF9">
    <property type="entry name" value="EQUILIBRATIVE NUCLEOSIDE TRANSPORTER 1"/>
    <property type="match status" value="1"/>
</dbReference>
<keyword evidence="6 7" id="KW-0472">Membrane</keyword>
<reference evidence="8 9" key="1">
    <citation type="submission" date="2021-06" db="EMBL/GenBank/DDBJ databases">
        <authorList>
            <person name="Palmer J.M."/>
        </authorList>
    </citation>
    <scope>NUCLEOTIDE SEQUENCE [LARGE SCALE GENOMIC DNA]</scope>
    <source>
        <strain evidence="8 9">GA_2019</strain>
        <tissue evidence="8">Muscle</tissue>
    </source>
</reference>
<protein>
    <recommendedName>
        <fullName evidence="10">Equilibrative nucleoside transporter 1</fullName>
    </recommendedName>
</protein>
<dbReference type="InterPro" id="IPR036259">
    <property type="entry name" value="MFS_trans_sf"/>
</dbReference>
<proteinExistence type="inferred from homology"/>
<comment type="caution">
    <text evidence="8">The sequence shown here is derived from an EMBL/GenBank/DDBJ whole genome shotgun (WGS) entry which is preliminary data.</text>
</comment>
<dbReference type="SUPFAM" id="SSF103473">
    <property type="entry name" value="MFS general substrate transporter"/>
    <property type="match status" value="1"/>
</dbReference>
<evidence type="ECO:0000313" key="8">
    <source>
        <dbReference type="EMBL" id="MEQ2184527.1"/>
    </source>
</evidence>
<evidence type="ECO:0000256" key="2">
    <source>
        <dbReference type="ARBA" id="ARBA00007965"/>
    </source>
</evidence>
<dbReference type="PANTHER" id="PTHR10332">
    <property type="entry name" value="EQUILIBRATIVE NUCLEOSIDE TRANSPORTER"/>
    <property type="match status" value="1"/>
</dbReference>
<feature type="transmembrane region" description="Helical" evidence="7">
    <location>
        <begin position="132"/>
        <end position="154"/>
    </location>
</feature>
<keyword evidence="3" id="KW-0813">Transport</keyword>
<evidence type="ECO:0000256" key="5">
    <source>
        <dbReference type="ARBA" id="ARBA00022989"/>
    </source>
</evidence>
<feature type="transmembrane region" description="Helical" evidence="7">
    <location>
        <begin position="101"/>
        <end position="120"/>
    </location>
</feature>
<gene>
    <name evidence="8" type="ORF">GOODEAATRI_008877</name>
</gene>
<feature type="transmembrane region" description="Helical" evidence="7">
    <location>
        <begin position="202"/>
        <end position="224"/>
    </location>
</feature>
<comment type="subcellular location">
    <subcellularLocation>
        <location evidence="1">Membrane</location>
        <topology evidence="1">Multi-pass membrane protein</topology>
    </subcellularLocation>
</comment>
<name>A0ABV0PMG3_9TELE</name>
<comment type="similarity">
    <text evidence="2">Belongs to the SLC29A/ENT transporter (TC 2.A.57) family.</text>
</comment>
<dbReference type="EMBL" id="JAHRIO010080446">
    <property type="protein sequence ID" value="MEQ2184527.1"/>
    <property type="molecule type" value="Genomic_DNA"/>
</dbReference>
<keyword evidence="5 7" id="KW-1133">Transmembrane helix</keyword>
<dbReference type="PRINTS" id="PR01130">
    <property type="entry name" value="DERENTRNSPRT"/>
</dbReference>
<evidence type="ECO:0000256" key="7">
    <source>
        <dbReference type="SAM" id="Phobius"/>
    </source>
</evidence>
<keyword evidence="4 7" id="KW-0812">Transmembrane</keyword>
<evidence type="ECO:0008006" key="10">
    <source>
        <dbReference type="Google" id="ProtNLM"/>
    </source>
</evidence>
<sequence length="228" mass="25511">MWFTMMVVLFHQEFFQYFMESNGSRSADEENKMDLLKKGYKADRHGTNIDNVVFVLSNQIWVMALSVCFIFTVTIGTFPAVTAEVKSTVANGTGWDICHLFPLHILLPGLNLCPILPLCLPLHDQPGKDSILLPVLCGLRVIFIPLFMLCNVQPRLYLPVPFAHDAWYIIFMILFSFSNGYLASLCMCFGPKKVPQHQAETAGAIMVFFLSLGLALGAAISFAIRVLI</sequence>
<evidence type="ECO:0000256" key="4">
    <source>
        <dbReference type="ARBA" id="ARBA00022692"/>
    </source>
</evidence>
<evidence type="ECO:0000313" key="9">
    <source>
        <dbReference type="Proteomes" id="UP001476798"/>
    </source>
</evidence>
<keyword evidence="9" id="KW-1185">Reference proteome</keyword>
<evidence type="ECO:0000256" key="3">
    <source>
        <dbReference type="ARBA" id="ARBA00022448"/>
    </source>
</evidence>
<organism evidence="8 9">
    <name type="scientific">Goodea atripinnis</name>
    <dbReference type="NCBI Taxonomy" id="208336"/>
    <lineage>
        <taxon>Eukaryota</taxon>
        <taxon>Metazoa</taxon>
        <taxon>Chordata</taxon>
        <taxon>Craniata</taxon>
        <taxon>Vertebrata</taxon>
        <taxon>Euteleostomi</taxon>
        <taxon>Actinopterygii</taxon>
        <taxon>Neopterygii</taxon>
        <taxon>Teleostei</taxon>
        <taxon>Neoteleostei</taxon>
        <taxon>Acanthomorphata</taxon>
        <taxon>Ovalentaria</taxon>
        <taxon>Atherinomorphae</taxon>
        <taxon>Cyprinodontiformes</taxon>
        <taxon>Goodeidae</taxon>
        <taxon>Goodea</taxon>
    </lineage>
</organism>
<feature type="transmembrane region" description="Helical" evidence="7">
    <location>
        <begin position="166"/>
        <end position="190"/>
    </location>
</feature>
<evidence type="ECO:0000256" key="1">
    <source>
        <dbReference type="ARBA" id="ARBA00004141"/>
    </source>
</evidence>
<feature type="transmembrane region" description="Helical" evidence="7">
    <location>
        <begin position="60"/>
        <end position="81"/>
    </location>
</feature>
<dbReference type="Pfam" id="PF01733">
    <property type="entry name" value="Nucleoside_tran"/>
    <property type="match status" value="1"/>
</dbReference>
<accession>A0ABV0PMG3</accession>
<evidence type="ECO:0000256" key="6">
    <source>
        <dbReference type="ARBA" id="ARBA00023136"/>
    </source>
</evidence>
<dbReference type="Proteomes" id="UP001476798">
    <property type="component" value="Unassembled WGS sequence"/>
</dbReference>